<evidence type="ECO:0000256" key="5">
    <source>
        <dbReference type="ARBA" id="ARBA00023136"/>
    </source>
</evidence>
<dbReference type="GO" id="GO:0015627">
    <property type="term" value="C:type II protein secretion system complex"/>
    <property type="evidence" value="ECO:0007669"/>
    <property type="project" value="InterPro"/>
</dbReference>
<evidence type="ECO:0000256" key="6">
    <source>
        <dbReference type="SAM" id="MobiDB-lite"/>
    </source>
</evidence>
<dbReference type="PRINTS" id="PR00813">
    <property type="entry name" value="BCTERIALGSPG"/>
</dbReference>
<organism evidence="8 9">
    <name type="scientific">Candidatus Curtissbacteria bacterium RIFCSPLOWO2_01_FULL_42_26</name>
    <dbReference type="NCBI Taxonomy" id="1797729"/>
    <lineage>
        <taxon>Bacteria</taxon>
        <taxon>Candidatus Curtissiibacteriota</taxon>
    </lineage>
</organism>
<evidence type="ECO:0000313" key="9">
    <source>
        <dbReference type="Proteomes" id="UP000179227"/>
    </source>
</evidence>
<evidence type="ECO:0000256" key="3">
    <source>
        <dbReference type="ARBA" id="ARBA00022692"/>
    </source>
</evidence>
<feature type="transmembrane region" description="Helical" evidence="7">
    <location>
        <begin position="44"/>
        <end position="65"/>
    </location>
</feature>
<dbReference type="NCBIfam" id="TIGR02532">
    <property type="entry name" value="IV_pilin_GFxxxE"/>
    <property type="match status" value="1"/>
</dbReference>
<evidence type="ECO:0000256" key="4">
    <source>
        <dbReference type="ARBA" id="ARBA00022989"/>
    </source>
</evidence>
<dbReference type="GO" id="GO:0015628">
    <property type="term" value="P:protein secretion by the type II secretion system"/>
    <property type="evidence" value="ECO:0007669"/>
    <property type="project" value="InterPro"/>
</dbReference>
<dbReference type="SUPFAM" id="SSF54523">
    <property type="entry name" value="Pili subunits"/>
    <property type="match status" value="1"/>
</dbReference>
<evidence type="ECO:0000256" key="7">
    <source>
        <dbReference type="SAM" id="Phobius"/>
    </source>
</evidence>
<keyword evidence="4 7" id="KW-1133">Transmembrane helix</keyword>
<dbReference type="InterPro" id="IPR045584">
    <property type="entry name" value="Pilin-like"/>
</dbReference>
<dbReference type="GO" id="GO:0016020">
    <property type="term" value="C:membrane"/>
    <property type="evidence" value="ECO:0007669"/>
    <property type="project" value="UniProtKB-SubCell"/>
</dbReference>
<comment type="subcellular location">
    <subcellularLocation>
        <location evidence="1">Membrane</location>
        <topology evidence="1">Single-pass membrane protein</topology>
    </subcellularLocation>
</comment>
<comment type="caution">
    <text evidence="8">The sequence shown here is derived from an EMBL/GenBank/DDBJ whole genome shotgun (WGS) entry which is preliminary data.</text>
</comment>
<keyword evidence="2" id="KW-0488">Methylation</keyword>
<dbReference type="Gene3D" id="3.30.700.10">
    <property type="entry name" value="Glycoprotein, Type 4 Pilin"/>
    <property type="match status" value="1"/>
</dbReference>
<reference evidence="8 9" key="1">
    <citation type="journal article" date="2016" name="Nat. Commun.">
        <title>Thousands of microbial genomes shed light on interconnected biogeochemical processes in an aquifer system.</title>
        <authorList>
            <person name="Anantharaman K."/>
            <person name="Brown C.T."/>
            <person name="Hug L.A."/>
            <person name="Sharon I."/>
            <person name="Castelle C.J."/>
            <person name="Probst A.J."/>
            <person name="Thomas B.C."/>
            <person name="Singh A."/>
            <person name="Wilkins M.J."/>
            <person name="Karaoz U."/>
            <person name="Brodie E.L."/>
            <person name="Williams K.H."/>
            <person name="Hubbard S.S."/>
            <person name="Banfield J.F."/>
        </authorList>
    </citation>
    <scope>NUCLEOTIDE SEQUENCE [LARGE SCALE GENOMIC DNA]</scope>
</reference>
<evidence type="ECO:0008006" key="10">
    <source>
        <dbReference type="Google" id="ProtNLM"/>
    </source>
</evidence>
<evidence type="ECO:0000256" key="1">
    <source>
        <dbReference type="ARBA" id="ARBA00004167"/>
    </source>
</evidence>
<dbReference type="PANTHER" id="PTHR30093">
    <property type="entry name" value="GENERAL SECRETION PATHWAY PROTEIN G"/>
    <property type="match status" value="1"/>
</dbReference>
<keyword evidence="5 7" id="KW-0472">Membrane</keyword>
<feature type="compositionally biased region" description="Basic and acidic residues" evidence="6">
    <location>
        <begin position="133"/>
        <end position="142"/>
    </location>
</feature>
<proteinExistence type="predicted"/>
<protein>
    <recommendedName>
        <fullName evidence="10">Type II secretion system protein GspG C-terminal domain-containing protein</fullName>
    </recommendedName>
</protein>
<accession>A0A1F5HXM7</accession>
<keyword evidence="3 7" id="KW-0812">Transmembrane</keyword>
<sequence>MPTRISILYSVFCIKVKKLAKSNTIYNIQDTKYCKAAGFTLIELLIVITIIGILATLILASFGGAQAKARDGRRKSDLAQIKRAMELAKSDCKGSGYYPYLGNLGSNPSSNVNAYINLDNYLTDPDLKYISSKTKDPLDSDAHQYSYAGDPIPPENKKCPPEDNNGDPTTDGVTDYAIWTQLERTSDADAKDSRDACISKPGNLTWNQSGYYVVCNN</sequence>
<dbReference type="PROSITE" id="PS00409">
    <property type="entry name" value="PROKAR_NTER_METHYL"/>
    <property type="match status" value="1"/>
</dbReference>
<dbReference type="InterPro" id="IPR012902">
    <property type="entry name" value="N_methyl_site"/>
</dbReference>
<dbReference type="PANTHER" id="PTHR30093:SF44">
    <property type="entry name" value="TYPE II SECRETION SYSTEM CORE PROTEIN G"/>
    <property type="match status" value="1"/>
</dbReference>
<evidence type="ECO:0000313" key="8">
    <source>
        <dbReference type="EMBL" id="OGE08709.1"/>
    </source>
</evidence>
<dbReference type="STRING" id="1797729.A3A60_04465"/>
<dbReference type="InterPro" id="IPR000983">
    <property type="entry name" value="Bac_GSPG_pilin"/>
</dbReference>
<dbReference type="Pfam" id="PF07963">
    <property type="entry name" value="N_methyl"/>
    <property type="match status" value="1"/>
</dbReference>
<dbReference type="EMBL" id="MFBS01000033">
    <property type="protein sequence ID" value="OGE08709.1"/>
    <property type="molecule type" value="Genomic_DNA"/>
</dbReference>
<feature type="region of interest" description="Disordered" evidence="6">
    <location>
        <begin position="133"/>
        <end position="173"/>
    </location>
</feature>
<dbReference type="AlphaFoldDB" id="A0A1F5HXM7"/>
<dbReference type="Proteomes" id="UP000179227">
    <property type="component" value="Unassembled WGS sequence"/>
</dbReference>
<name>A0A1F5HXM7_9BACT</name>
<gene>
    <name evidence="8" type="ORF">A3A60_04465</name>
</gene>
<evidence type="ECO:0000256" key="2">
    <source>
        <dbReference type="ARBA" id="ARBA00022481"/>
    </source>
</evidence>